<name>A0A139L4L7_9BACE</name>
<dbReference type="PATRIC" id="fig|329854.7.peg.3233"/>
<sequence>MKEENKEGISRRGFLKRATLAGAALAMPSGLSEVFASESKQTATSESDTDAAHIKGHRVLGTGKAAFEVSALGFGVMGMTYNRSQHPDKKQCIRLLHEAVDRGVTLFDTAIIYGPLTNENLAGEVLSKFKNHISVTTKFGHEVIDGKATGRQNSRPETIRRYCEESLRRLKLDSLPMFYQHRADPNTPAEEVAATIADLIKEGKVQRWGMCEVSAETIRKAHAICPLTAIQSEYHLMHRLVEENGVLDVCRELAIGFVPYSPINRGFLGGCINEYTVFDVNNDNRQTLPRFQPEAMRANTRIVNALQAFGRTRGMTSAQVALGWLLQKAPWIVPIPGTTKLSHLEENLRTLDFNISSGEWKELEDSVAAIPVVGDRYNAEQQRQVGR</sequence>
<dbReference type="GO" id="GO:0005737">
    <property type="term" value="C:cytoplasm"/>
    <property type="evidence" value="ECO:0007669"/>
    <property type="project" value="TreeGrafter"/>
</dbReference>
<dbReference type="Gene3D" id="3.20.20.100">
    <property type="entry name" value="NADP-dependent oxidoreductase domain"/>
    <property type="match status" value="1"/>
</dbReference>
<dbReference type="PANTHER" id="PTHR43625">
    <property type="entry name" value="AFLATOXIN B1 ALDEHYDE REDUCTASE"/>
    <property type="match status" value="1"/>
</dbReference>
<dbReference type="InterPro" id="IPR036812">
    <property type="entry name" value="NAD(P)_OxRdtase_dom_sf"/>
</dbReference>
<evidence type="ECO:0000313" key="4">
    <source>
        <dbReference type="Proteomes" id="UP000070319"/>
    </source>
</evidence>
<dbReference type="AlphaFoldDB" id="A0A139L4L7"/>
<dbReference type="SUPFAM" id="SSF51430">
    <property type="entry name" value="NAD(P)-linked oxidoreductase"/>
    <property type="match status" value="1"/>
</dbReference>
<dbReference type="InterPro" id="IPR019546">
    <property type="entry name" value="TAT_signal_bac_arc"/>
</dbReference>
<dbReference type="EMBL" id="LTDF01000125">
    <property type="protein sequence ID" value="KXT46365.1"/>
    <property type="molecule type" value="Genomic_DNA"/>
</dbReference>
<dbReference type="RefSeq" id="WP_061436986.1">
    <property type="nucleotide sequence ID" value="NZ_KQ968722.1"/>
</dbReference>
<feature type="domain" description="NADP-dependent oxidoreductase" evidence="2">
    <location>
        <begin position="72"/>
        <end position="365"/>
    </location>
</feature>
<proteinExistence type="predicted"/>
<dbReference type="InterPro" id="IPR050791">
    <property type="entry name" value="Aldo-Keto_reductase"/>
</dbReference>
<dbReference type="PROSITE" id="PS51318">
    <property type="entry name" value="TAT"/>
    <property type="match status" value="1"/>
</dbReference>
<organism evidence="3">
    <name type="scientific">Bacteroides intestinalis</name>
    <dbReference type="NCBI Taxonomy" id="329854"/>
    <lineage>
        <taxon>Bacteria</taxon>
        <taxon>Pseudomonadati</taxon>
        <taxon>Bacteroidota</taxon>
        <taxon>Bacteroidia</taxon>
        <taxon>Bacteroidales</taxon>
        <taxon>Bacteroidaceae</taxon>
        <taxon>Bacteroides</taxon>
    </lineage>
</organism>
<reference evidence="3 4" key="1">
    <citation type="submission" date="2016-02" db="EMBL/GenBank/DDBJ databases">
        <authorList>
            <person name="Wen L."/>
            <person name="He K."/>
            <person name="Yang H."/>
        </authorList>
    </citation>
    <scope>NUCLEOTIDE SEQUENCE [LARGE SCALE GENOMIC DNA]</scope>
    <source>
        <strain evidence="3 4">KLE1704</strain>
    </source>
</reference>
<evidence type="ECO:0000259" key="2">
    <source>
        <dbReference type="Pfam" id="PF00248"/>
    </source>
</evidence>
<evidence type="ECO:0000256" key="1">
    <source>
        <dbReference type="ARBA" id="ARBA00023002"/>
    </source>
</evidence>
<protein>
    <submittedName>
        <fullName evidence="3">Tat pathway signal sequence domain protein</fullName>
    </submittedName>
</protein>
<gene>
    <name evidence="3" type="ORF">HMPREF2531_03165</name>
</gene>
<evidence type="ECO:0000313" key="3">
    <source>
        <dbReference type="EMBL" id="KXT46365.1"/>
    </source>
</evidence>
<dbReference type="Proteomes" id="UP000070319">
    <property type="component" value="Unassembled WGS sequence"/>
</dbReference>
<dbReference type="GO" id="GO:0016491">
    <property type="term" value="F:oxidoreductase activity"/>
    <property type="evidence" value="ECO:0007669"/>
    <property type="project" value="UniProtKB-KW"/>
</dbReference>
<comment type="caution">
    <text evidence="3">The sequence shown here is derived from an EMBL/GenBank/DDBJ whole genome shotgun (WGS) entry which is preliminary data.</text>
</comment>
<dbReference type="Pfam" id="PF00248">
    <property type="entry name" value="Aldo_ket_red"/>
    <property type="match status" value="1"/>
</dbReference>
<dbReference type="InterPro" id="IPR006311">
    <property type="entry name" value="TAT_signal"/>
</dbReference>
<dbReference type="PANTHER" id="PTHR43625:SF77">
    <property type="entry name" value="ALDO-KETO REDUCTASE"/>
    <property type="match status" value="1"/>
</dbReference>
<dbReference type="InterPro" id="IPR023210">
    <property type="entry name" value="NADP_OxRdtase_dom"/>
</dbReference>
<dbReference type="NCBIfam" id="TIGR01409">
    <property type="entry name" value="TAT_signal_seq"/>
    <property type="match status" value="1"/>
</dbReference>
<keyword evidence="1" id="KW-0560">Oxidoreductase</keyword>
<accession>A0A139L4L7</accession>